<dbReference type="Pfam" id="PF01171">
    <property type="entry name" value="ATP_bind_3"/>
    <property type="match status" value="1"/>
</dbReference>
<feature type="binding site" evidence="6">
    <location>
        <begin position="31"/>
        <end position="36"/>
    </location>
    <ligand>
        <name>ATP</name>
        <dbReference type="ChEBI" id="CHEBI:30616"/>
    </ligand>
</feature>
<keyword evidence="6" id="KW-0963">Cytoplasm</keyword>
<dbReference type="SUPFAM" id="SSF52402">
    <property type="entry name" value="Adenine nucleotide alpha hydrolases-like"/>
    <property type="match status" value="1"/>
</dbReference>
<dbReference type="InterPro" id="IPR014729">
    <property type="entry name" value="Rossmann-like_a/b/a_fold"/>
</dbReference>
<dbReference type="NCBIfam" id="TIGR02432">
    <property type="entry name" value="lysidine_TilS_N"/>
    <property type="match status" value="1"/>
</dbReference>
<dbReference type="InterPro" id="IPR012795">
    <property type="entry name" value="tRNA_Ile_lys_synt_N"/>
</dbReference>
<protein>
    <recommendedName>
        <fullName evidence="6">tRNA(Ile)-lysidine synthase</fullName>
        <ecNumber evidence="6">6.3.4.19</ecNumber>
    </recommendedName>
    <alternativeName>
        <fullName evidence="6">tRNA(Ile)-2-lysyl-cytidine synthase</fullName>
    </alternativeName>
    <alternativeName>
        <fullName evidence="6">tRNA(Ile)-lysidine synthetase</fullName>
    </alternativeName>
</protein>
<evidence type="ECO:0000256" key="2">
    <source>
        <dbReference type="ARBA" id="ARBA00022694"/>
    </source>
</evidence>
<evidence type="ECO:0000256" key="3">
    <source>
        <dbReference type="ARBA" id="ARBA00022741"/>
    </source>
</evidence>
<dbReference type="PANTHER" id="PTHR43033:SF1">
    <property type="entry name" value="TRNA(ILE)-LYSIDINE SYNTHASE-RELATED"/>
    <property type="match status" value="1"/>
</dbReference>
<comment type="caution">
    <text evidence="8">The sequence shown here is derived from an EMBL/GenBank/DDBJ whole genome shotgun (WGS) entry which is preliminary data.</text>
</comment>
<gene>
    <name evidence="6 8" type="primary">tilS</name>
    <name evidence="8" type="ORF">ENP94_01960</name>
</gene>
<comment type="catalytic activity">
    <reaction evidence="5 6">
        <text>cytidine(34) in tRNA(Ile2) + L-lysine + ATP = lysidine(34) in tRNA(Ile2) + AMP + diphosphate + H(+)</text>
        <dbReference type="Rhea" id="RHEA:43744"/>
        <dbReference type="Rhea" id="RHEA-COMP:10625"/>
        <dbReference type="Rhea" id="RHEA-COMP:10670"/>
        <dbReference type="ChEBI" id="CHEBI:15378"/>
        <dbReference type="ChEBI" id="CHEBI:30616"/>
        <dbReference type="ChEBI" id="CHEBI:32551"/>
        <dbReference type="ChEBI" id="CHEBI:33019"/>
        <dbReference type="ChEBI" id="CHEBI:82748"/>
        <dbReference type="ChEBI" id="CHEBI:83665"/>
        <dbReference type="ChEBI" id="CHEBI:456215"/>
        <dbReference type="EC" id="6.3.4.19"/>
    </reaction>
</comment>
<dbReference type="GO" id="GO:0005524">
    <property type="term" value="F:ATP binding"/>
    <property type="evidence" value="ECO:0007669"/>
    <property type="project" value="UniProtKB-UniRule"/>
</dbReference>
<sequence>MDKLSVLHRFIDTIEQYQLLKKGGHVLAGISGGADSVCLLDLLRMIAPKYKLQVSGIHINHGIRGNADQDEMFVRNLTQQWDIRLVVVKVDTPTFARKHRMSLETAARHLRYLHYQRTAKKLACDRVALGHTADDNLETVIHNLVRGAGLRGLCGIPVHRDIFIRPLIKITRKEIRSYLEAKSLKWVEDETNTDVRYTRNLIRLQIIPIMEKINPAVRENVLRTGELLRSEDCFLETLAQKALSRIGKFNSKRVLIDIKRFNSYNLVLKRRIIKLIAPEISSDHVERIVDLITRKCPGSHYIQAGVVVRIRDEGAEITRKVSKSVNGD</sequence>
<evidence type="ECO:0000259" key="7">
    <source>
        <dbReference type="Pfam" id="PF01171"/>
    </source>
</evidence>
<keyword evidence="4 6" id="KW-0067">ATP-binding</keyword>
<keyword evidence="1 6" id="KW-0436">Ligase</keyword>
<keyword evidence="3 6" id="KW-0547">Nucleotide-binding</keyword>
<dbReference type="HAMAP" id="MF_01161">
    <property type="entry name" value="tRNA_Ile_lys_synt"/>
    <property type="match status" value="1"/>
</dbReference>
<dbReference type="InterPro" id="IPR012094">
    <property type="entry name" value="tRNA_Ile_lys_synt"/>
</dbReference>
<organism evidence="8">
    <name type="scientific">candidate division WOR-3 bacterium</name>
    <dbReference type="NCBI Taxonomy" id="2052148"/>
    <lineage>
        <taxon>Bacteria</taxon>
        <taxon>Bacteria division WOR-3</taxon>
    </lineage>
</organism>
<dbReference type="GO" id="GO:0006400">
    <property type="term" value="P:tRNA modification"/>
    <property type="evidence" value="ECO:0007669"/>
    <property type="project" value="UniProtKB-UniRule"/>
</dbReference>
<dbReference type="Gene3D" id="3.40.50.620">
    <property type="entry name" value="HUPs"/>
    <property type="match status" value="1"/>
</dbReference>
<dbReference type="EMBL" id="DSLG01000002">
    <property type="protein sequence ID" value="HEA86759.1"/>
    <property type="molecule type" value="Genomic_DNA"/>
</dbReference>
<dbReference type="EC" id="6.3.4.19" evidence="6"/>
<proteinExistence type="inferred from homology"/>
<comment type="function">
    <text evidence="6">Ligates lysine onto the cytidine present at position 34 of the AUA codon-specific tRNA(Ile) that contains the anticodon CAU, in an ATP-dependent manner. Cytidine is converted to lysidine, thus changing the amino acid specificity of the tRNA from methionine to isoleucine.</text>
</comment>
<comment type="similarity">
    <text evidence="6">Belongs to the tRNA(Ile)-lysidine synthase family.</text>
</comment>
<reference evidence="8" key="1">
    <citation type="journal article" date="2020" name="mSystems">
        <title>Genome- and Community-Level Interaction Insights into Carbon Utilization and Element Cycling Functions of Hydrothermarchaeota in Hydrothermal Sediment.</title>
        <authorList>
            <person name="Zhou Z."/>
            <person name="Liu Y."/>
            <person name="Xu W."/>
            <person name="Pan J."/>
            <person name="Luo Z.H."/>
            <person name="Li M."/>
        </authorList>
    </citation>
    <scope>NUCLEOTIDE SEQUENCE [LARGE SCALE GENOMIC DNA]</scope>
    <source>
        <strain evidence="8">SpSt-265</strain>
    </source>
</reference>
<dbReference type="InterPro" id="IPR011063">
    <property type="entry name" value="TilS/TtcA_N"/>
</dbReference>
<dbReference type="PANTHER" id="PTHR43033">
    <property type="entry name" value="TRNA(ILE)-LYSIDINE SYNTHASE-RELATED"/>
    <property type="match status" value="1"/>
</dbReference>
<accession>A0A7C1N9E4</accession>
<evidence type="ECO:0000256" key="5">
    <source>
        <dbReference type="ARBA" id="ARBA00048539"/>
    </source>
</evidence>
<dbReference type="AlphaFoldDB" id="A0A7C1N9E4"/>
<comment type="subcellular location">
    <subcellularLocation>
        <location evidence="6">Cytoplasm</location>
    </subcellularLocation>
</comment>
<keyword evidence="2 6" id="KW-0819">tRNA processing</keyword>
<dbReference type="CDD" id="cd01992">
    <property type="entry name" value="TilS_N"/>
    <property type="match status" value="1"/>
</dbReference>
<feature type="domain" description="tRNA(Ile)-lysidine/2-thiocytidine synthase N-terminal" evidence="7">
    <location>
        <begin position="26"/>
        <end position="203"/>
    </location>
</feature>
<evidence type="ECO:0000256" key="4">
    <source>
        <dbReference type="ARBA" id="ARBA00022840"/>
    </source>
</evidence>
<dbReference type="Gene3D" id="1.20.59.20">
    <property type="match status" value="1"/>
</dbReference>
<evidence type="ECO:0000256" key="1">
    <source>
        <dbReference type="ARBA" id="ARBA00022598"/>
    </source>
</evidence>
<dbReference type="GO" id="GO:0005737">
    <property type="term" value="C:cytoplasm"/>
    <property type="evidence" value="ECO:0007669"/>
    <property type="project" value="UniProtKB-SubCell"/>
</dbReference>
<comment type="domain">
    <text evidence="6">The N-terminal region contains the highly conserved SGGXDS motif, predicted to be a P-loop motif involved in ATP binding.</text>
</comment>
<dbReference type="GO" id="GO:0032267">
    <property type="term" value="F:tRNA(Ile)-lysidine synthase activity"/>
    <property type="evidence" value="ECO:0007669"/>
    <property type="project" value="UniProtKB-EC"/>
</dbReference>
<evidence type="ECO:0000256" key="6">
    <source>
        <dbReference type="HAMAP-Rule" id="MF_01161"/>
    </source>
</evidence>
<dbReference type="SUPFAM" id="SSF82829">
    <property type="entry name" value="MesJ substrate recognition domain-like"/>
    <property type="match status" value="1"/>
</dbReference>
<name>A0A7C1N9E4_UNCW3</name>
<evidence type="ECO:0000313" key="8">
    <source>
        <dbReference type="EMBL" id="HEA86759.1"/>
    </source>
</evidence>